<evidence type="ECO:0000256" key="3">
    <source>
        <dbReference type="ARBA" id="ARBA00022833"/>
    </source>
</evidence>
<evidence type="ECO:0000313" key="5">
    <source>
        <dbReference type="EMBL" id="CAC5375662.1"/>
    </source>
</evidence>
<gene>
    <name evidence="5" type="ORF">MCOR_12599</name>
</gene>
<protein>
    <recommendedName>
        <fullName evidence="4">Zinc finger PHD-type domain-containing protein</fullName>
    </recommendedName>
</protein>
<evidence type="ECO:0000313" key="6">
    <source>
        <dbReference type="Proteomes" id="UP000507470"/>
    </source>
</evidence>
<sequence>MEDVPDEIFDVFEISESESEVYCHCKSDVVADLVECDGPNCKIKFYHIRCVGLNVLMDDEPSDWVCYECLGQEKPILISEQEKKSSKPLKTKSSNTVREYAFTLEKAQENAKKLVLDTFRKLRSEGFCKLNVQLNDMLTLTVGKLRNSNAANDNCEKLIQHLWPSLIQADNNNQLISTRLEKKTVSFHQIRGSKDIELTFENFMTNLEIENCPTQICRFLLQFLIQNLFQELLKRRYSVSTTLGETAAPVHTLPATERQALRFTAGYICSKLSQNFAKYQTNPSNDLCWNILKHFKISESEVDTQNILSYTKEWLNIVSRGGFFSVSDPVYILFREMETIVRSNLDEFSSLLVTKDQLHQQIEDSESVNYAYMELVKDKDDESDDIEVYLLNRLIKCWMNIRLNAFANVCKYIKKKQETPLSPTSQKRMKRE</sequence>
<dbReference type="EMBL" id="CACVKT020002154">
    <property type="protein sequence ID" value="CAC5375662.1"/>
    <property type="molecule type" value="Genomic_DNA"/>
</dbReference>
<dbReference type="SMART" id="SM00249">
    <property type="entry name" value="PHD"/>
    <property type="match status" value="1"/>
</dbReference>
<dbReference type="OrthoDB" id="5411773at2759"/>
<evidence type="ECO:0000256" key="1">
    <source>
        <dbReference type="ARBA" id="ARBA00022723"/>
    </source>
</evidence>
<dbReference type="InterPro" id="IPR019786">
    <property type="entry name" value="Zinc_finger_PHD-type_CS"/>
</dbReference>
<proteinExistence type="predicted"/>
<accession>A0A6J8AXC6</accession>
<keyword evidence="2" id="KW-0863">Zinc-finger</keyword>
<dbReference type="AlphaFoldDB" id="A0A6J8AXC6"/>
<feature type="domain" description="Zinc finger PHD-type" evidence="4">
    <location>
        <begin position="22"/>
        <end position="70"/>
    </location>
</feature>
<dbReference type="Proteomes" id="UP000507470">
    <property type="component" value="Unassembled WGS sequence"/>
</dbReference>
<dbReference type="InterPro" id="IPR001965">
    <property type="entry name" value="Znf_PHD"/>
</dbReference>
<dbReference type="Gene3D" id="3.30.40.10">
    <property type="entry name" value="Zinc/RING finger domain, C3HC4 (zinc finger)"/>
    <property type="match status" value="1"/>
</dbReference>
<organism evidence="5 6">
    <name type="scientific">Mytilus coruscus</name>
    <name type="common">Sea mussel</name>
    <dbReference type="NCBI Taxonomy" id="42192"/>
    <lineage>
        <taxon>Eukaryota</taxon>
        <taxon>Metazoa</taxon>
        <taxon>Spiralia</taxon>
        <taxon>Lophotrochozoa</taxon>
        <taxon>Mollusca</taxon>
        <taxon>Bivalvia</taxon>
        <taxon>Autobranchia</taxon>
        <taxon>Pteriomorphia</taxon>
        <taxon>Mytilida</taxon>
        <taxon>Mytiloidea</taxon>
        <taxon>Mytilidae</taxon>
        <taxon>Mytilinae</taxon>
        <taxon>Mytilus</taxon>
    </lineage>
</organism>
<dbReference type="InterPro" id="IPR011011">
    <property type="entry name" value="Znf_FYVE_PHD"/>
</dbReference>
<dbReference type="SUPFAM" id="SSF57903">
    <property type="entry name" value="FYVE/PHD zinc finger"/>
    <property type="match status" value="1"/>
</dbReference>
<dbReference type="GO" id="GO:0008270">
    <property type="term" value="F:zinc ion binding"/>
    <property type="evidence" value="ECO:0007669"/>
    <property type="project" value="UniProtKB-KW"/>
</dbReference>
<dbReference type="PROSITE" id="PS01359">
    <property type="entry name" value="ZF_PHD_1"/>
    <property type="match status" value="1"/>
</dbReference>
<keyword evidence="3" id="KW-0862">Zinc</keyword>
<reference evidence="5 6" key="1">
    <citation type="submission" date="2020-06" db="EMBL/GenBank/DDBJ databases">
        <authorList>
            <person name="Li R."/>
            <person name="Bekaert M."/>
        </authorList>
    </citation>
    <scope>NUCLEOTIDE SEQUENCE [LARGE SCALE GENOMIC DNA]</scope>
    <source>
        <strain evidence="6">wild</strain>
    </source>
</reference>
<keyword evidence="1" id="KW-0479">Metal-binding</keyword>
<dbReference type="InterPro" id="IPR013083">
    <property type="entry name" value="Znf_RING/FYVE/PHD"/>
</dbReference>
<name>A0A6J8AXC6_MYTCO</name>
<keyword evidence="6" id="KW-1185">Reference proteome</keyword>
<evidence type="ECO:0000256" key="2">
    <source>
        <dbReference type="ARBA" id="ARBA00022771"/>
    </source>
</evidence>
<evidence type="ECO:0000259" key="4">
    <source>
        <dbReference type="SMART" id="SM00249"/>
    </source>
</evidence>